<keyword evidence="3" id="KW-1185">Reference proteome</keyword>
<dbReference type="Pfam" id="PF07700">
    <property type="entry name" value="HNOB"/>
    <property type="match status" value="1"/>
</dbReference>
<dbReference type="Proteomes" id="UP000011885">
    <property type="component" value="Unassembled WGS sequence"/>
</dbReference>
<organism evidence="2 3">
    <name type="scientific">Rhodopirellula sallentina SM41</name>
    <dbReference type="NCBI Taxonomy" id="1263870"/>
    <lineage>
        <taxon>Bacteria</taxon>
        <taxon>Pseudomonadati</taxon>
        <taxon>Planctomycetota</taxon>
        <taxon>Planctomycetia</taxon>
        <taxon>Pirellulales</taxon>
        <taxon>Pirellulaceae</taxon>
        <taxon>Rhodopirellula</taxon>
    </lineage>
</organism>
<evidence type="ECO:0000259" key="1">
    <source>
        <dbReference type="Pfam" id="PF07700"/>
    </source>
</evidence>
<sequence length="207" mass="23314">MKGVVNKGLQELVEHTHGEETWETIRQVVNCDVNSFWPAQDYPDELTIALFIATARHLHVSPDEIMVEFGKFWLNNTGKNVYPKLFALVGNNSRDFLRKLDFIHQQATISLPGTRGFQLRSEELPDGGLRMFYTSDLPLCPVLHGLILGAGIHFNQTLQVQEMQCTRRGDPECAFDVHFTDACPATTPPAAAAADCRDEIEYQQVLQ</sequence>
<protein>
    <submittedName>
        <fullName evidence="2">Heme NO binding domain protein</fullName>
        <ecNumber evidence="2">4.6.1.2</ecNumber>
    </submittedName>
</protein>
<dbReference type="RefSeq" id="WP_008675748.1">
    <property type="nucleotide sequence ID" value="NZ_ANOH01000107.1"/>
</dbReference>
<dbReference type="PANTHER" id="PTHR45655:SF13">
    <property type="entry name" value="SOLUBLE GUANYLATE CYCLASE GCY-32-RELATED"/>
    <property type="match status" value="1"/>
</dbReference>
<dbReference type="InterPro" id="IPR038158">
    <property type="entry name" value="H-NOX_domain_sf"/>
</dbReference>
<dbReference type="EC" id="4.6.1.2" evidence="2"/>
<dbReference type="OrthoDB" id="7266652at2"/>
<dbReference type="GO" id="GO:0020037">
    <property type="term" value="F:heme binding"/>
    <property type="evidence" value="ECO:0007669"/>
    <property type="project" value="InterPro"/>
</dbReference>
<evidence type="ECO:0000313" key="2">
    <source>
        <dbReference type="EMBL" id="EMI57157.1"/>
    </source>
</evidence>
<dbReference type="EMBL" id="ANOH01000107">
    <property type="protein sequence ID" value="EMI57157.1"/>
    <property type="molecule type" value="Genomic_DNA"/>
</dbReference>
<keyword evidence="2" id="KW-0456">Lyase</keyword>
<reference evidence="2 3" key="1">
    <citation type="journal article" date="2013" name="Mar. Genomics">
        <title>Expression of sulfatases in Rhodopirellula baltica and the diversity of sulfatases in the genus Rhodopirellula.</title>
        <authorList>
            <person name="Wegner C.E."/>
            <person name="Richter-Heitmann T."/>
            <person name="Klindworth A."/>
            <person name="Klockow C."/>
            <person name="Richter M."/>
            <person name="Achstetter T."/>
            <person name="Glockner F.O."/>
            <person name="Harder J."/>
        </authorList>
    </citation>
    <scope>NUCLEOTIDE SEQUENCE [LARGE SCALE GENOMIC DNA]</scope>
    <source>
        <strain evidence="2 3">SM41</strain>
    </source>
</reference>
<proteinExistence type="predicted"/>
<dbReference type="PATRIC" id="fig|1263870.3.peg.1485"/>
<dbReference type="Gene3D" id="3.90.1520.10">
    <property type="entry name" value="H-NOX domain"/>
    <property type="match status" value="1"/>
</dbReference>
<dbReference type="PANTHER" id="PTHR45655">
    <property type="entry name" value="GUANYLATE CYCLASE SOLUBLE SUBUNIT BETA-2"/>
    <property type="match status" value="1"/>
</dbReference>
<dbReference type="GO" id="GO:0004383">
    <property type="term" value="F:guanylate cyclase activity"/>
    <property type="evidence" value="ECO:0007669"/>
    <property type="project" value="UniProtKB-EC"/>
</dbReference>
<dbReference type="InterPro" id="IPR024096">
    <property type="entry name" value="NO_sig/Golgi_transp_ligand-bd"/>
</dbReference>
<evidence type="ECO:0000313" key="3">
    <source>
        <dbReference type="Proteomes" id="UP000011885"/>
    </source>
</evidence>
<feature type="domain" description="Heme NO-binding" evidence="1">
    <location>
        <begin position="2"/>
        <end position="161"/>
    </location>
</feature>
<comment type="caution">
    <text evidence="2">The sequence shown here is derived from an EMBL/GenBank/DDBJ whole genome shotgun (WGS) entry which is preliminary data.</text>
</comment>
<dbReference type="InterPro" id="IPR011644">
    <property type="entry name" value="Heme_NO-bd"/>
</dbReference>
<accession>M5U6R1</accession>
<name>M5U6R1_9BACT</name>
<gene>
    <name evidence="2" type="ORF">RSSM_01385</name>
</gene>
<dbReference type="SUPFAM" id="SSF111126">
    <property type="entry name" value="Ligand-binding domain in the NO signalling and Golgi transport"/>
    <property type="match status" value="1"/>
</dbReference>
<dbReference type="AlphaFoldDB" id="M5U6R1"/>